<sequence>MDSRRQSAIPPVGAVLLDWQALADADPPATSSPERNATSAKCERGLSASDTREGEEHRRQFLEASKLIQRLLYAQIGVGILLGSDTARASYNEESKSLQVLGLSDLPQAFVVGNDKTVKDVAAEMGKAGEEESVLVVISRKWNDEHGNGRQFGAAQVLAEQGMTVMIVCSEDKGKQKEDKEGEEESSIGIGIGSAATDNLQIRTIVSLSDVIPYICKTRKQAVAGDVVVVGHVMKWDREKSFLKRGALPLAVTAGLTFVPIDVNHPALDRHLDDVRLLLHKATDEIASVSHTLAGQKEGHRDGANLEDDENRDEKEMHCIAKKVSRVKAVTESRVTFSNGMTHLWRLAKASRHICVIDPFEFVEILVDRVAMMNLLQGLKAVATPNGTIVRAPVSVSVCSFAEAVAREALSQAKLEPPWIVKPRIACGIPDAHTMAFVRTRAGIADLKLPLPAVIQEYVDHGSVQYKVYVIGERVFVCTRNSTPDAAQFIKPTPLSESCQSTSMTFHSLRSLPLGTPRQSGATVAGSRNDKDEAAKDGRSSSSWEIRSTAPAARRVERGQLDEVAVWSAAKWLSRLLKLHIFGFDVVVQSLTGDHVVVDANYFPSFKDVPDQDSLPAFWDCLREAYRGWQNQRTKNE</sequence>
<reference evidence="13 14" key="1">
    <citation type="journal article" date="2018" name="Cell">
        <title>The Chara Genome: Secondary Complexity and Implications for Plant Terrestrialization.</title>
        <authorList>
            <person name="Nishiyama T."/>
            <person name="Sakayama H."/>
            <person name="Vries J.D."/>
            <person name="Buschmann H."/>
            <person name="Saint-Marcoux D."/>
            <person name="Ullrich K.K."/>
            <person name="Haas F.B."/>
            <person name="Vanderstraeten L."/>
            <person name="Becker D."/>
            <person name="Lang D."/>
            <person name="Vosolsobe S."/>
            <person name="Rombauts S."/>
            <person name="Wilhelmsson P.K.I."/>
            <person name="Janitza P."/>
            <person name="Kern R."/>
            <person name="Heyl A."/>
            <person name="Rumpler F."/>
            <person name="Villalobos L.I.A.C."/>
            <person name="Clay J.M."/>
            <person name="Skokan R."/>
            <person name="Toyoda A."/>
            <person name="Suzuki Y."/>
            <person name="Kagoshima H."/>
            <person name="Schijlen E."/>
            <person name="Tajeshwar N."/>
            <person name="Catarino B."/>
            <person name="Hetherington A.J."/>
            <person name="Saltykova A."/>
            <person name="Bonnot C."/>
            <person name="Breuninger H."/>
            <person name="Symeonidi A."/>
            <person name="Radhakrishnan G.V."/>
            <person name="Van Nieuwerburgh F."/>
            <person name="Deforce D."/>
            <person name="Chang C."/>
            <person name="Karol K.G."/>
            <person name="Hedrich R."/>
            <person name="Ulvskov P."/>
            <person name="Glockner G."/>
            <person name="Delwiche C.F."/>
            <person name="Petrasek J."/>
            <person name="Van de Peer Y."/>
            <person name="Friml J."/>
            <person name="Beilby M."/>
            <person name="Dolan L."/>
            <person name="Kohara Y."/>
            <person name="Sugano S."/>
            <person name="Fujiyama A."/>
            <person name="Delaux P.-M."/>
            <person name="Quint M."/>
            <person name="TheiBen G."/>
            <person name="Hagemann M."/>
            <person name="Harholt J."/>
            <person name="Dunand C."/>
            <person name="Zachgo S."/>
            <person name="Langdale J."/>
            <person name="Maumus F."/>
            <person name="Straeten D.V.D."/>
            <person name="Gould S.B."/>
            <person name="Rensing S.A."/>
        </authorList>
    </citation>
    <scope>NUCLEOTIDE SEQUENCE [LARGE SCALE GENOMIC DNA]</scope>
    <source>
        <strain evidence="13 14">S276</strain>
    </source>
</reference>
<evidence type="ECO:0000313" key="14">
    <source>
        <dbReference type="Proteomes" id="UP000265515"/>
    </source>
</evidence>
<name>A0A388KFS9_CHABU</name>
<dbReference type="GO" id="GO:0032957">
    <property type="term" value="P:inositol trisphosphate metabolic process"/>
    <property type="evidence" value="ECO:0007669"/>
    <property type="project" value="InterPro"/>
</dbReference>
<dbReference type="OrthoDB" id="25308at2759"/>
<comment type="caution">
    <text evidence="13">The sequence shown here is derived from an EMBL/GenBank/DDBJ whole genome shotgun (WGS) entry which is preliminary data.</text>
</comment>
<feature type="compositionally biased region" description="Polar residues" evidence="11">
    <location>
        <begin position="29"/>
        <end position="39"/>
    </location>
</feature>
<dbReference type="GO" id="GO:0000287">
    <property type="term" value="F:magnesium ion binding"/>
    <property type="evidence" value="ECO:0007669"/>
    <property type="project" value="InterPro"/>
</dbReference>
<keyword evidence="5" id="KW-0808">Transferase</keyword>
<keyword evidence="10" id="KW-0460">Magnesium</keyword>
<dbReference type="SUPFAM" id="SSF56059">
    <property type="entry name" value="Glutathione synthetase ATP-binding domain-like"/>
    <property type="match status" value="1"/>
</dbReference>
<evidence type="ECO:0000259" key="12">
    <source>
        <dbReference type="Pfam" id="PF05770"/>
    </source>
</evidence>
<keyword evidence="6" id="KW-0479">Metal-binding</keyword>
<keyword evidence="7" id="KW-0547">Nucleotide-binding</keyword>
<dbReference type="STRING" id="69332.A0A388KFS9"/>
<evidence type="ECO:0000256" key="1">
    <source>
        <dbReference type="ARBA" id="ARBA00001946"/>
    </source>
</evidence>
<comment type="similarity">
    <text evidence="2">Belongs to the ITPK1 family.</text>
</comment>
<evidence type="ECO:0000256" key="6">
    <source>
        <dbReference type="ARBA" id="ARBA00022723"/>
    </source>
</evidence>
<dbReference type="GO" id="GO:0052725">
    <property type="term" value="F:inositol-1,3,4-trisphosphate 6-kinase activity"/>
    <property type="evidence" value="ECO:0007669"/>
    <property type="project" value="InterPro"/>
</dbReference>
<gene>
    <name evidence="13" type="ORF">CBR_g3607</name>
</gene>
<comment type="subunit">
    <text evidence="3">Monomer.</text>
</comment>
<dbReference type="Pfam" id="PF05770">
    <property type="entry name" value="Ins134_P3_kin"/>
    <property type="match status" value="2"/>
</dbReference>
<dbReference type="EMBL" id="BFEA01000107">
    <property type="protein sequence ID" value="GBG68908.1"/>
    <property type="molecule type" value="Genomic_DNA"/>
</dbReference>
<keyword evidence="8" id="KW-0418">Kinase</keyword>
<evidence type="ECO:0000313" key="13">
    <source>
        <dbReference type="EMBL" id="GBG68908.1"/>
    </source>
</evidence>
<evidence type="ECO:0000256" key="11">
    <source>
        <dbReference type="SAM" id="MobiDB-lite"/>
    </source>
</evidence>
<organism evidence="13 14">
    <name type="scientific">Chara braunii</name>
    <name type="common">Braun's stonewort</name>
    <dbReference type="NCBI Taxonomy" id="69332"/>
    <lineage>
        <taxon>Eukaryota</taxon>
        <taxon>Viridiplantae</taxon>
        <taxon>Streptophyta</taxon>
        <taxon>Charophyceae</taxon>
        <taxon>Charales</taxon>
        <taxon>Characeae</taxon>
        <taxon>Chara</taxon>
    </lineage>
</organism>
<accession>A0A388KFS9</accession>
<evidence type="ECO:0000256" key="7">
    <source>
        <dbReference type="ARBA" id="ARBA00022741"/>
    </source>
</evidence>
<feature type="domain" description="Inositol 1,3,4-trisphosphate 5/6-kinase ATP-grasp" evidence="12">
    <location>
        <begin position="569"/>
        <end position="611"/>
    </location>
</feature>
<evidence type="ECO:0000256" key="10">
    <source>
        <dbReference type="ARBA" id="ARBA00022842"/>
    </source>
</evidence>
<dbReference type="AlphaFoldDB" id="A0A388KFS9"/>
<evidence type="ECO:0000256" key="3">
    <source>
        <dbReference type="ARBA" id="ARBA00011245"/>
    </source>
</evidence>
<dbReference type="InterPro" id="IPR040464">
    <property type="entry name" value="InsP(3)kin_ATP-grasp"/>
</dbReference>
<dbReference type="InterPro" id="IPR008656">
    <property type="entry name" value="Inositol_tetrakis-P_1-kinase"/>
</dbReference>
<keyword evidence="9" id="KW-0067">ATP-binding</keyword>
<protein>
    <recommendedName>
        <fullName evidence="4">inositol-1,3,4-trisphosphate 5/6-kinase</fullName>
        <ecNumber evidence="4">2.7.1.159</ecNumber>
    </recommendedName>
</protein>
<evidence type="ECO:0000256" key="5">
    <source>
        <dbReference type="ARBA" id="ARBA00022679"/>
    </source>
</evidence>
<dbReference type="GO" id="GO:0052726">
    <property type="term" value="F:inositol-1,3,4-trisphosphate 5-kinase activity"/>
    <property type="evidence" value="ECO:0007669"/>
    <property type="project" value="InterPro"/>
</dbReference>
<proteinExistence type="inferred from homology"/>
<evidence type="ECO:0000256" key="4">
    <source>
        <dbReference type="ARBA" id="ARBA00012017"/>
    </source>
</evidence>
<evidence type="ECO:0000256" key="2">
    <source>
        <dbReference type="ARBA" id="ARBA00009601"/>
    </source>
</evidence>
<dbReference type="PANTHER" id="PTHR14217:SF1">
    <property type="entry name" value="INOSITOL-TETRAKISPHOSPHATE 1-KINASE"/>
    <property type="match status" value="1"/>
</dbReference>
<dbReference type="Gene3D" id="3.30.470.20">
    <property type="entry name" value="ATP-grasp fold, B domain"/>
    <property type="match status" value="1"/>
</dbReference>
<feature type="region of interest" description="Disordered" evidence="11">
    <location>
        <begin position="24"/>
        <end position="56"/>
    </location>
</feature>
<dbReference type="Gramene" id="GBG68908">
    <property type="protein sequence ID" value="GBG68908"/>
    <property type="gene ID" value="CBR_g3607"/>
</dbReference>
<dbReference type="GO" id="GO:0047325">
    <property type="term" value="F:inositol-3,4,5,6-tetrakisphosphate 1-kinase activity"/>
    <property type="evidence" value="ECO:0007669"/>
    <property type="project" value="InterPro"/>
</dbReference>
<dbReference type="GO" id="GO:0005524">
    <property type="term" value="F:ATP binding"/>
    <property type="evidence" value="ECO:0007669"/>
    <property type="project" value="UniProtKB-KW"/>
</dbReference>
<dbReference type="EC" id="2.7.1.159" evidence="4"/>
<feature type="domain" description="Inositol 1,3,4-trisphosphate 5/6-kinase ATP-grasp" evidence="12">
    <location>
        <begin position="392"/>
        <end position="487"/>
    </location>
</feature>
<comment type="cofactor">
    <cofactor evidence="1">
        <name>Mg(2+)</name>
        <dbReference type="ChEBI" id="CHEBI:18420"/>
    </cofactor>
</comment>
<evidence type="ECO:0000256" key="8">
    <source>
        <dbReference type="ARBA" id="ARBA00022777"/>
    </source>
</evidence>
<feature type="region of interest" description="Disordered" evidence="11">
    <location>
        <begin position="512"/>
        <end position="549"/>
    </location>
</feature>
<dbReference type="PANTHER" id="PTHR14217">
    <property type="entry name" value="INOSITOL-TETRAKISPHOSPHATE 1-KINASE"/>
    <property type="match status" value="1"/>
</dbReference>
<feature type="region of interest" description="Disordered" evidence="11">
    <location>
        <begin position="291"/>
        <end position="313"/>
    </location>
</feature>
<evidence type="ECO:0000256" key="9">
    <source>
        <dbReference type="ARBA" id="ARBA00022840"/>
    </source>
</evidence>
<dbReference type="Proteomes" id="UP000265515">
    <property type="component" value="Unassembled WGS sequence"/>
</dbReference>
<feature type="compositionally biased region" description="Basic and acidic residues" evidence="11">
    <location>
        <begin position="528"/>
        <end position="539"/>
    </location>
</feature>
<dbReference type="GO" id="GO:0005737">
    <property type="term" value="C:cytoplasm"/>
    <property type="evidence" value="ECO:0007669"/>
    <property type="project" value="TreeGrafter"/>
</dbReference>
<keyword evidence="14" id="KW-1185">Reference proteome</keyword>